<evidence type="ECO:0000256" key="2">
    <source>
        <dbReference type="SAM" id="Phobius"/>
    </source>
</evidence>
<dbReference type="EMBL" id="JBICBT010000384">
    <property type="protein sequence ID" value="KAL3115332.1"/>
    <property type="molecule type" value="Genomic_DNA"/>
</dbReference>
<evidence type="ECO:0000313" key="3">
    <source>
        <dbReference type="EMBL" id="KAL3115332.1"/>
    </source>
</evidence>
<reference evidence="3 4" key="1">
    <citation type="submission" date="2024-10" db="EMBL/GenBank/DDBJ databases">
        <authorList>
            <person name="Kim D."/>
        </authorList>
    </citation>
    <scope>NUCLEOTIDE SEQUENCE [LARGE SCALE GENOMIC DNA]</scope>
    <source>
        <strain evidence="3">BH-2024</strain>
    </source>
</reference>
<dbReference type="SUPFAM" id="SSF48056">
    <property type="entry name" value="Di-copper centre-containing domain"/>
    <property type="match status" value="1"/>
</dbReference>
<name>A0ABD2LKA5_9BILA</name>
<evidence type="ECO:0000256" key="1">
    <source>
        <dbReference type="SAM" id="MobiDB-lite"/>
    </source>
</evidence>
<comment type="caution">
    <text evidence="3">The sequence shown here is derived from an EMBL/GenBank/DDBJ whole genome shotgun (WGS) entry which is preliminary data.</text>
</comment>
<dbReference type="Gene3D" id="1.10.1280.10">
    <property type="entry name" value="Di-copper center containing domain from catechol oxidase"/>
    <property type="match status" value="1"/>
</dbReference>
<sequence>MGKSRAKIQFDQTILFVLLLFFCITVYLRHAVATCIEESSSSGGTQHTTQPPLTVDYTVCKKMAPDLRQACVMRLQWWQEARKAEREGRIVPAKELPPPSQGLGLPTHRKATPTEKAAQPPPSVASERYGCLNTSCLCKYMKDQCVSSAKAATQLFEISRPKRQSGEPDKSLERCKRMEYRMLSDYQRERFHNAWLQMKNGYGSHEYDRLSFFHCNPSLIPSAHGGPTFLLWHREYLKRSVFLVFVASLSCSVLGLIADFVFDFEKSDPRISPCFSI</sequence>
<dbReference type="Proteomes" id="UP001620626">
    <property type="component" value="Unassembled WGS sequence"/>
</dbReference>
<accession>A0ABD2LKA5</accession>
<keyword evidence="4" id="KW-1185">Reference proteome</keyword>
<organism evidence="3 4">
    <name type="scientific">Heterodera trifolii</name>
    <dbReference type="NCBI Taxonomy" id="157864"/>
    <lineage>
        <taxon>Eukaryota</taxon>
        <taxon>Metazoa</taxon>
        <taxon>Ecdysozoa</taxon>
        <taxon>Nematoda</taxon>
        <taxon>Chromadorea</taxon>
        <taxon>Rhabditida</taxon>
        <taxon>Tylenchina</taxon>
        <taxon>Tylenchomorpha</taxon>
        <taxon>Tylenchoidea</taxon>
        <taxon>Heteroderidae</taxon>
        <taxon>Heteroderinae</taxon>
        <taxon>Heterodera</taxon>
    </lineage>
</organism>
<feature type="transmembrane region" description="Helical" evidence="2">
    <location>
        <begin position="241"/>
        <end position="262"/>
    </location>
</feature>
<keyword evidence="2" id="KW-0472">Membrane</keyword>
<feature type="region of interest" description="Disordered" evidence="1">
    <location>
        <begin position="93"/>
        <end position="124"/>
    </location>
</feature>
<dbReference type="InterPro" id="IPR008922">
    <property type="entry name" value="Di-copper_centre_dom_sf"/>
</dbReference>
<evidence type="ECO:0000313" key="4">
    <source>
        <dbReference type="Proteomes" id="UP001620626"/>
    </source>
</evidence>
<proteinExistence type="predicted"/>
<dbReference type="AlphaFoldDB" id="A0ABD2LKA5"/>
<keyword evidence="2" id="KW-0812">Transmembrane</keyword>
<evidence type="ECO:0008006" key="5">
    <source>
        <dbReference type="Google" id="ProtNLM"/>
    </source>
</evidence>
<keyword evidence="2" id="KW-1133">Transmembrane helix</keyword>
<gene>
    <name evidence="3" type="ORF">niasHT_019683</name>
</gene>
<protein>
    <recommendedName>
        <fullName evidence="5">Tyrosinase copper-binding domain-containing protein</fullName>
    </recommendedName>
</protein>